<feature type="region of interest" description="Disordered" evidence="1">
    <location>
        <begin position="83"/>
        <end position="124"/>
    </location>
</feature>
<sequence>MKIALAVGTIAAGIAVPAIAQDEVERDLRDRPAACVPGQVIIPPFNNTPEAMDQSRYAATVVMGERARSGERSVNVCQTSAVAPEISELKHGPETPIDPEYDPELDDLPDDAPPSDAPVSTDAG</sequence>
<proteinExistence type="predicted"/>
<reference evidence="3 4" key="1">
    <citation type="submission" date="2019-05" db="EMBL/GenBank/DDBJ databases">
        <title>Erythrobacter marisflavi sp. nov., isolated from isolated from water of an estuary environment.</title>
        <authorList>
            <person name="Yoon J.-H."/>
        </authorList>
    </citation>
    <scope>NUCLEOTIDE SEQUENCE [LARGE SCALE GENOMIC DNA]</scope>
    <source>
        <strain evidence="3 4">KEM-5</strain>
    </source>
</reference>
<accession>A0A5S3PDY9</accession>
<dbReference type="EMBL" id="VCAO01000001">
    <property type="protein sequence ID" value="TMM49770.1"/>
    <property type="molecule type" value="Genomic_DNA"/>
</dbReference>
<keyword evidence="4" id="KW-1185">Reference proteome</keyword>
<dbReference type="OrthoDB" id="7410936at2"/>
<organism evidence="3 4">
    <name type="scientific">Qipengyuania marisflavi</name>
    <dbReference type="NCBI Taxonomy" id="2486356"/>
    <lineage>
        <taxon>Bacteria</taxon>
        <taxon>Pseudomonadati</taxon>
        <taxon>Pseudomonadota</taxon>
        <taxon>Alphaproteobacteria</taxon>
        <taxon>Sphingomonadales</taxon>
        <taxon>Erythrobacteraceae</taxon>
        <taxon>Qipengyuania</taxon>
    </lineage>
</organism>
<evidence type="ECO:0000256" key="2">
    <source>
        <dbReference type="SAM" id="SignalP"/>
    </source>
</evidence>
<evidence type="ECO:0000313" key="3">
    <source>
        <dbReference type="EMBL" id="TMM49770.1"/>
    </source>
</evidence>
<comment type="caution">
    <text evidence="3">The sequence shown here is derived from an EMBL/GenBank/DDBJ whole genome shotgun (WGS) entry which is preliminary data.</text>
</comment>
<evidence type="ECO:0000313" key="4">
    <source>
        <dbReference type="Proteomes" id="UP000309668"/>
    </source>
</evidence>
<feature type="compositionally biased region" description="Acidic residues" evidence="1">
    <location>
        <begin position="97"/>
        <end position="110"/>
    </location>
</feature>
<name>A0A5S3PDY9_9SPHN</name>
<dbReference type="AlphaFoldDB" id="A0A5S3PDY9"/>
<feature type="chain" id="PRO_5024403630" evidence="2">
    <location>
        <begin position="21"/>
        <end position="124"/>
    </location>
</feature>
<dbReference type="RefSeq" id="WP_138615331.1">
    <property type="nucleotide sequence ID" value="NZ_VCAO01000001.1"/>
</dbReference>
<gene>
    <name evidence="3" type="ORF">FEV51_00785</name>
</gene>
<protein>
    <submittedName>
        <fullName evidence="3">Uncharacterized protein</fullName>
    </submittedName>
</protein>
<evidence type="ECO:0000256" key="1">
    <source>
        <dbReference type="SAM" id="MobiDB-lite"/>
    </source>
</evidence>
<feature type="signal peptide" evidence="2">
    <location>
        <begin position="1"/>
        <end position="20"/>
    </location>
</feature>
<dbReference type="Proteomes" id="UP000309668">
    <property type="component" value="Unassembled WGS sequence"/>
</dbReference>
<keyword evidence="2" id="KW-0732">Signal</keyword>